<evidence type="ECO:0000313" key="2">
    <source>
        <dbReference type="EMBL" id="KAA1087730.1"/>
    </source>
</evidence>
<feature type="region of interest" description="Disordered" evidence="1">
    <location>
        <begin position="394"/>
        <end position="544"/>
    </location>
</feature>
<feature type="region of interest" description="Disordered" evidence="1">
    <location>
        <begin position="623"/>
        <end position="828"/>
    </location>
</feature>
<evidence type="ECO:0000313" key="3">
    <source>
        <dbReference type="Proteomes" id="UP000324748"/>
    </source>
</evidence>
<feature type="region of interest" description="Disordered" evidence="1">
    <location>
        <begin position="305"/>
        <end position="379"/>
    </location>
</feature>
<keyword evidence="3" id="KW-1185">Reference proteome</keyword>
<feature type="compositionally biased region" description="Basic and acidic residues" evidence="1">
    <location>
        <begin position="171"/>
        <end position="195"/>
    </location>
</feature>
<organism evidence="2 3">
    <name type="scientific">Puccinia graminis f. sp. tritici</name>
    <dbReference type="NCBI Taxonomy" id="56615"/>
    <lineage>
        <taxon>Eukaryota</taxon>
        <taxon>Fungi</taxon>
        <taxon>Dikarya</taxon>
        <taxon>Basidiomycota</taxon>
        <taxon>Pucciniomycotina</taxon>
        <taxon>Pucciniomycetes</taxon>
        <taxon>Pucciniales</taxon>
        <taxon>Pucciniaceae</taxon>
        <taxon>Puccinia</taxon>
    </lineage>
</organism>
<dbReference type="EMBL" id="VSWC01000105">
    <property type="protein sequence ID" value="KAA1087730.1"/>
    <property type="molecule type" value="Genomic_DNA"/>
</dbReference>
<feature type="compositionally biased region" description="Basic and acidic residues" evidence="1">
    <location>
        <begin position="330"/>
        <end position="345"/>
    </location>
</feature>
<feature type="region of interest" description="Disordered" evidence="1">
    <location>
        <begin position="162"/>
        <end position="244"/>
    </location>
</feature>
<feature type="compositionally biased region" description="Basic and acidic residues" evidence="1">
    <location>
        <begin position="677"/>
        <end position="689"/>
    </location>
</feature>
<feature type="compositionally biased region" description="Basic and acidic residues" evidence="1">
    <location>
        <begin position="442"/>
        <end position="455"/>
    </location>
</feature>
<proteinExistence type="predicted"/>
<feature type="compositionally biased region" description="Basic and acidic residues" evidence="1">
    <location>
        <begin position="787"/>
        <end position="813"/>
    </location>
</feature>
<feature type="compositionally biased region" description="Basic residues" evidence="1">
    <location>
        <begin position="773"/>
        <end position="783"/>
    </location>
</feature>
<feature type="compositionally biased region" description="Polar residues" evidence="1">
    <location>
        <begin position="397"/>
        <end position="408"/>
    </location>
</feature>
<feature type="compositionally biased region" description="Basic and acidic residues" evidence="1">
    <location>
        <begin position="721"/>
        <end position="741"/>
    </location>
</feature>
<name>A0A5B0NHY7_PUCGR</name>
<gene>
    <name evidence="2" type="ORF">PGT21_036135</name>
</gene>
<protein>
    <submittedName>
        <fullName evidence="2">Uncharacterized protein</fullName>
    </submittedName>
</protein>
<feature type="compositionally biased region" description="Polar residues" evidence="1">
    <location>
        <begin position="742"/>
        <end position="757"/>
    </location>
</feature>
<feature type="compositionally biased region" description="Basic and acidic residues" evidence="1">
    <location>
        <begin position="763"/>
        <end position="772"/>
    </location>
</feature>
<reference evidence="2 3" key="1">
    <citation type="submission" date="2019-05" db="EMBL/GenBank/DDBJ databases">
        <title>Emergence of the Ug99 lineage of the wheat stem rust pathogen through somatic hybridization.</title>
        <authorList>
            <person name="Li F."/>
            <person name="Upadhyaya N.M."/>
            <person name="Sperschneider J."/>
            <person name="Matny O."/>
            <person name="Nguyen-Phuc H."/>
            <person name="Mago R."/>
            <person name="Raley C."/>
            <person name="Miller M.E."/>
            <person name="Silverstein K.A.T."/>
            <person name="Henningsen E."/>
            <person name="Hirsch C.D."/>
            <person name="Visser B."/>
            <person name="Pretorius Z.A."/>
            <person name="Steffenson B.J."/>
            <person name="Schwessinger B."/>
            <person name="Dodds P.N."/>
            <person name="Figueroa M."/>
        </authorList>
    </citation>
    <scope>NUCLEOTIDE SEQUENCE [LARGE SCALE GENOMIC DNA]</scope>
    <source>
        <strain evidence="2">21-0</strain>
    </source>
</reference>
<feature type="compositionally biased region" description="Basic and acidic residues" evidence="1">
    <location>
        <begin position="698"/>
        <end position="713"/>
    </location>
</feature>
<comment type="caution">
    <text evidence="2">The sequence shown here is derived from an EMBL/GenBank/DDBJ whole genome shotgun (WGS) entry which is preliminary data.</text>
</comment>
<evidence type="ECO:0000256" key="1">
    <source>
        <dbReference type="SAM" id="MobiDB-lite"/>
    </source>
</evidence>
<accession>A0A5B0NHY7</accession>
<feature type="compositionally biased region" description="Low complexity" evidence="1">
    <location>
        <begin position="456"/>
        <end position="467"/>
    </location>
</feature>
<feature type="compositionally biased region" description="Polar residues" evidence="1">
    <location>
        <begin position="308"/>
        <end position="319"/>
    </location>
</feature>
<dbReference type="AlphaFoldDB" id="A0A5B0NHY7"/>
<dbReference type="Proteomes" id="UP000324748">
    <property type="component" value="Unassembled WGS sequence"/>
</dbReference>
<feature type="compositionally biased region" description="Polar residues" evidence="1">
    <location>
        <begin position="492"/>
        <end position="509"/>
    </location>
</feature>
<dbReference type="OrthoDB" id="2507695at2759"/>
<sequence length="1173" mass="131023">MHWTSYRNSFSLSKLNHTFTAPGEITSTPGHRAIMVVLQLSKNGHKLCFQILVCIHHIVHLIHGAPMHPPPGFAQSPISSPAHWNVAHDAGNSAVPQGFSVVQTALPAVQPVWKHSFVPVAYADHWSCEYEPVTWITNHLVPNPQQAQRQGTGVWLRPDAVPSQSAYSGGRHRESLTRERVPYEQTDHSRFRDPSRANTNLKSDGAADASKVQPQVVTALDGTRDSVPDPLQKGNAARKRKGLIPAPIVIPPRSFNPSGVGMKGKSWPYFPAKDEERIVNRAGITSEETQLPTQNQETKIDRAVNKAGNASDSHQTQGQHAPDLALPNSAKEKESATDQVRKSDSSKYSLSPHKTVADAGRGDHQNKISQTGNDRVMNIPIESIKTGREAHIEGKTTAPTPSAQTQFDSENHFGIPINAPVLAPQSSLGPAEHGTQLVPSADSKKTEPNLNKKDVSQSQRGESSASSDMTLNENQSPKKETISPMKAPIKSTKPSSEESVGSQVATPTTHADRNHFSSENHLGVPKQDAGETPKISPGPAENGIHVPAAVQSFKSALLKNTVTSDAGKKTEGEEQMIEQTIPNLRAHSINAQDTKPGRISSNHSVKSKPQNFQYQPVLAKKIANSQASKKTPIIDPISAATETKGQKRNIKDNPLKKKINTSTSEVQNDPGGATLKNRFEKIANKDTRAQDGTALGSKDSHLRSSDMDSKPEIDSTLLDQEVPRKETSAPENQEAHPEKVESTITKSNQSHNENEQLAANLEKGNETPPEHSSKRKKKKKSKSPKTSPDKSEAIEAHEDPKNVITDPEKQVPDKDDETQEAARKKVEVKFDEQRKLLEMNFEMKKLRPKSRHRLDEEASLYERLYLAFHPGSNLAEDEIFPGIKRPKPTYKLVEHKAIDPPEADPQHKTEEVDDPNLKKRLEFWDPEWVQTWKSRNLDLNLMDNLSRHLKVKDKTPDLALEDMKLDRYQLFRDICSQNQKKFMQAQFWISGDEILEVDETKRRMKTTIKQISELTILENWKLIGPELINRKLLTRKEVEKIESFYNLSIYFPNPINYLPKRPLGAIKDKRKDVLEDIEKSLGIDHSMRPKPLPIHTFPDKSPISRSRRELYESSRHNGVDIITVLFVARLYNAGPQAKASLAKMLEESTRDELVPWHICAERHWLIKYFNGTA</sequence>